<dbReference type="SUPFAM" id="SSF102198">
    <property type="entry name" value="Putative cyclase"/>
    <property type="match status" value="1"/>
</dbReference>
<reference evidence="1 2" key="1">
    <citation type="submission" date="2024-02" db="EMBL/GenBank/DDBJ databases">
        <title>Genome analysis and characterization of Microbaculum marinisediminis sp. nov., isolated from marine sediment.</title>
        <authorList>
            <person name="Du Z.-J."/>
            <person name="Ye Y.-Q."/>
            <person name="Zhang Z.-R."/>
            <person name="Yuan S.-M."/>
            <person name="Zhang X.-Y."/>
        </authorList>
    </citation>
    <scope>NUCLEOTIDE SEQUENCE [LARGE SCALE GENOMIC DNA]</scope>
    <source>
        <strain evidence="1 2">SDUM1044001</strain>
    </source>
</reference>
<dbReference type="EMBL" id="JAZHOF010000005">
    <property type="protein sequence ID" value="MEJ8572376.1"/>
    <property type="molecule type" value="Genomic_DNA"/>
</dbReference>
<dbReference type="Gene3D" id="3.50.30.50">
    <property type="entry name" value="Putative cyclase"/>
    <property type="match status" value="1"/>
</dbReference>
<dbReference type="Proteomes" id="UP001378188">
    <property type="component" value="Unassembled WGS sequence"/>
</dbReference>
<dbReference type="PANTHER" id="PTHR31118">
    <property type="entry name" value="CYCLASE-LIKE PROTEIN 2"/>
    <property type="match status" value="1"/>
</dbReference>
<dbReference type="GO" id="GO:0004061">
    <property type="term" value="F:arylformamidase activity"/>
    <property type="evidence" value="ECO:0007669"/>
    <property type="project" value="InterPro"/>
</dbReference>
<keyword evidence="1" id="KW-0378">Hydrolase</keyword>
<comment type="caution">
    <text evidence="1">The sequence shown here is derived from an EMBL/GenBank/DDBJ whole genome shotgun (WGS) entry which is preliminary data.</text>
</comment>
<protein>
    <submittedName>
        <fullName evidence="1">Cyclase family protein</fullName>
        <ecNumber evidence="1">3.5.-.-</ecNumber>
    </submittedName>
</protein>
<evidence type="ECO:0000313" key="2">
    <source>
        <dbReference type="Proteomes" id="UP001378188"/>
    </source>
</evidence>
<dbReference type="EC" id="3.5.-.-" evidence="1"/>
<proteinExistence type="predicted"/>
<keyword evidence="2" id="KW-1185">Reference proteome</keyword>
<dbReference type="InterPro" id="IPR007325">
    <property type="entry name" value="KFase/CYL"/>
</dbReference>
<dbReference type="PANTHER" id="PTHR31118:SF32">
    <property type="entry name" value="KYNURENINE FORMAMIDASE"/>
    <property type="match status" value="1"/>
</dbReference>
<sequence length="244" mass="26973">MCEAPARRLDEWRGWLDLPAPAPSSGTGPWLDLSHVITEDLSRVPLVPAPRIRQVQKKPEYIANVTEVQMVVHNGTHLDAPCHFIADAPAIDDIPLERLYGEGVIWKLDMPDHGVIEPEHLEAATPRMREGDIVYLDTGRGRHINTPAYEDHAHLSPEAAEWLVAHGAKIVGVDFSTPDLTAHLRPENFQFPVHHILLGRGVLIAEHMTNLEPLSGRRIETMFMAVNIGGSDGAPARVVARPVD</sequence>
<dbReference type="Pfam" id="PF04199">
    <property type="entry name" value="Cyclase"/>
    <property type="match status" value="1"/>
</dbReference>
<gene>
    <name evidence="1" type="ORF">V3328_12875</name>
</gene>
<dbReference type="RefSeq" id="WP_340330079.1">
    <property type="nucleotide sequence ID" value="NZ_JAZHOF010000005.1"/>
</dbReference>
<evidence type="ECO:0000313" key="1">
    <source>
        <dbReference type="EMBL" id="MEJ8572376.1"/>
    </source>
</evidence>
<dbReference type="GO" id="GO:0019441">
    <property type="term" value="P:L-tryptophan catabolic process to kynurenine"/>
    <property type="evidence" value="ECO:0007669"/>
    <property type="project" value="InterPro"/>
</dbReference>
<organism evidence="1 2">
    <name type="scientific">Microbaculum marinum</name>
    <dbReference type="NCBI Taxonomy" id="1764581"/>
    <lineage>
        <taxon>Bacteria</taxon>
        <taxon>Pseudomonadati</taxon>
        <taxon>Pseudomonadota</taxon>
        <taxon>Alphaproteobacteria</taxon>
        <taxon>Hyphomicrobiales</taxon>
        <taxon>Tepidamorphaceae</taxon>
        <taxon>Microbaculum</taxon>
    </lineage>
</organism>
<dbReference type="AlphaFoldDB" id="A0AAW9RY61"/>
<dbReference type="InterPro" id="IPR037175">
    <property type="entry name" value="KFase_sf"/>
</dbReference>
<accession>A0AAW9RY61</accession>
<name>A0AAW9RY61_9HYPH</name>